<sequence length="591" mass="64056">MADSPSKYADRILACKVYCNGKALDDSFELVSAHIRLELNRIGKATLRFNAGDMDAQRFDETDSDSFKPGTPIRIDAGELNDLKTLFEGIILDTGIRIGKGHRSQMTVECRDNAYAATQVRRNRIFEKKKDSDMIKEALKDYGSVSVDGTDYQHPEMVQYYCTDWDFALSRADACGMFIFTTGGNIKVFKPKVGASPVLTVTYGNDLIDFDGGLSAGDQFSGYDAVSWNPAEQKPVRESASVPTLNRQGDLAPKNIATADNMLLQTDAPADGKVLKAWADSMALKAGLARYHGSFSFYGAAEAVPGCIIELKGLGKRFGGNAFIGSVEHIIEKNEWITKAGIGINPANITGEPDVVSPPAAGLLPGMEGLHTAVVKKLDGDPLKQHRIQVELPWMDGKDKLLWARLSTLYATNASGSFWLPEPGDEVLVGFVNNDPTHPVILGGLYGSKHTPPYEYEAKNNKKALVTREKLRIEFDEEKKIITVSTPGKNTVEISDDGKHIRLTDQHKNEIKMDSGGITLTSAKDITLKAKGNITMDATMKLSATAKQDVSLEGLNVKAQAKIGASVKGNATAELSASGQTTVKGAMVMIN</sequence>
<dbReference type="NCBIfam" id="TIGR01646">
    <property type="entry name" value="vgr_GE"/>
    <property type="match status" value="1"/>
</dbReference>
<dbReference type="Pfam" id="PF04717">
    <property type="entry name" value="Phage_base_V"/>
    <property type="match status" value="1"/>
</dbReference>
<protein>
    <submittedName>
        <fullName evidence="2">Rhs element Vgr protein</fullName>
    </submittedName>
</protein>
<dbReference type="EMBL" id="AFBN01000112">
    <property type="protein sequence ID" value="EGF49951.1"/>
    <property type="molecule type" value="Genomic_DNA"/>
</dbReference>
<dbReference type="SUPFAM" id="SSF69279">
    <property type="entry name" value="Phage tail proteins"/>
    <property type="match status" value="1"/>
</dbReference>
<dbReference type="SUPFAM" id="SSF69349">
    <property type="entry name" value="Phage fibre proteins"/>
    <property type="match status" value="1"/>
</dbReference>
<dbReference type="GeneID" id="86051169"/>
<dbReference type="InterPro" id="IPR006531">
    <property type="entry name" value="Gp5/Vgr_OB"/>
</dbReference>
<reference evidence="2 3" key="1">
    <citation type="submission" date="2011-02" db="EMBL/GenBank/DDBJ databases">
        <authorList>
            <person name="Weinstock G."/>
            <person name="Sodergren E."/>
            <person name="Clifton S."/>
            <person name="Fulton L."/>
            <person name="Fulton B."/>
            <person name="Courtney L."/>
            <person name="Fronick C."/>
            <person name="Harrison M."/>
            <person name="Strong C."/>
            <person name="Farmer C."/>
            <person name="Delahaunty K."/>
            <person name="Markovic C."/>
            <person name="Hall O."/>
            <person name="Minx P."/>
            <person name="Tomlinson C."/>
            <person name="Mitreva M."/>
            <person name="Hou S."/>
            <person name="Chen J."/>
            <person name="Wollam A."/>
            <person name="Pepin K.H."/>
            <person name="Johnson M."/>
            <person name="Bhonagiri V."/>
            <person name="Zhang X."/>
            <person name="Suruliraj S."/>
            <person name="Warren W."/>
            <person name="Chinwalla A."/>
            <person name="Mardis E.R."/>
            <person name="Wilson R.K."/>
        </authorList>
    </citation>
    <scope>NUCLEOTIDE SEQUENCE [LARGE SCALE GENOMIC DNA]</scope>
    <source>
        <strain evidence="2 3">YIT 12057</strain>
    </source>
</reference>
<dbReference type="SUPFAM" id="SSF69255">
    <property type="entry name" value="gp5 N-terminal domain-like"/>
    <property type="match status" value="1"/>
</dbReference>
<comment type="caution">
    <text evidence="2">The sequence shown here is derived from an EMBL/GenBank/DDBJ whole genome shotgun (WGS) entry which is preliminary data.</text>
</comment>
<accession>F3PYJ1</accession>
<keyword evidence="3" id="KW-1185">Reference proteome</keyword>
<dbReference type="STRING" id="763034.HMPREF9446_03839"/>
<evidence type="ECO:0000313" key="2">
    <source>
        <dbReference type="EMBL" id="EGF49951.1"/>
    </source>
</evidence>
<gene>
    <name evidence="2" type="ORF">HMPREF9446_03839</name>
</gene>
<dbReference type="Gene3D" id="2.40.50.230">
    <property type="entry name" value="Gp5 N-terminal domain"/>
    <property type="match status" value="1"/>
</dbReference>
<dbReference type="AlphaFoldDB" id="F3PYJ1"/>
<evidence type="ECO:0000313" key="3">
    <source>
        <dbReference type="Proteomes" id="UP000003416"/>
    </source>
</evidence>
<dbReference type="eggNOG" id="COG3501">
    <property type="taxonomic scope" value="Bacteria"/>
</dbReference>
<dbReference type="RefSeq" id="WP_009127007.1">
    <property type="nucleotide sequence ID" value="NZ_GL882695.1"/>
</dbReference>
<dbReference type="InterPro" id="IPR006533">
    <property type="entry name" value="T6SS_Vgr_RhsGE"/>
</dbReference>
<dbReference type="Proteomes" id="UP000003416">
    <property type="component" value="Unassembled WGS sequence"/>
</dbReference>
<organism evidence="2 3">
    <name type="scientific">Bacteroides fluxus YIT 12057</name>
    <dbReference type="NCBI Taxonomy" id="763034"/>
    <lineage>
        <taxon>Bacteria</taxon>
        <taxon>Pseudomonadati</taxon>
        <taxon>Bacteroidota</taxon>
        <taxon>Bacteroidia</taxon>
        <taxon>Bacteroidales</taxon>
        <taxon>Bacteroidaceae</taxon>
        <taxon>Bacteroides</taxon>
    </lineage>
</organism>
<evidence type="ECO:0000259" key="1">
    <source>
        <dbReference type="Pfam" id="PF04717"/>
    </source>
</evidence>
<dbReference type="HOGENOM" id="CLU_455533_0_0_10"/>
<name>F3PYJ1_9BACE</name>
<feature type="domain" description="Gp5/Type VI secretion system Vgr protein OB-fold" evidence="1">
    <location>
        <begin position="372"/>
        <end position="446"/>
    </location>
</feature>
<proteinExistence type="predicted"/>
<dbReference type="InterPro" id="IPR037026">
    <property type="entry name" value="Vgr_OB-fold_dom_sf"/>
</dbReference>